<reference evidence="3 4" key="1">
    <citation type="journal article" date="2023" name="Arcadia Sci">
        <title>De novo assembly of a long-read Amblyomma americanum tick genome.</title>
        <authorList>
            <person name="Chou S."/>
            <person name="Poskanzer K.E."/>
            <person name="Rollins M."/>
            <person name="Thuy-Boun P.S."/>
        </authorList>
    </citation>
    <scope>NUCLEOTIDE SEQUENCE [LARGE SCALE GENOMIC DNA]</scope>
    <source>
        <strain evidence="3">F_SG_1</strain>
        <tissue evidence="3">Salivary glands</tissue>
    </source>
</reference>
<keyword evidence="1" id="KW-0479">Metal-binding</keyword>
<protein>
    <recommendedName>
        <fullName evidence="2">C2H2-type domain-containing protein</fullName>
    </recommendedName>
</protein>
<dbReference type="AlphaFoldDB" id="A0AAQ4FCQ7"/>
<dbReference type="PROSITE" id="PS50157">
    <property type="entry name" value="ZINC_FINGER_C2H2_2"/>
    <property type="match status" value="1"/>
</dbReference>
<evidence type="ECO:0000259" key="2">
    <source>
        <dbReference type="PROSITE" id="PS50157"/>
    </source>
</evidence>
<evidence type="ECO:0000313" key="4">
    <source>
        <dbReference type="Proteomes" id="UP001321473"/>
    </source>
</evidence>
<feature type="domain" description="C2H2-type" evidence="2">
    <location>
        <begin position="32"/>
        <end position="55"/>
    </location>
</feature>
<keyword evidence="4" id="KW-1185">Reference proteome</keyword>
<dbReference type="Gene3D" id="3.30.160.60">
    <property type="entry name" value="Classic Zinc Finger"/>
    <property type="match status" value="1"/>
</dbReference>
<proteinExistence type="predicted"/>
<keyword evidence="1" id="KW-0863">Zinc-finger</keyword>
<accession>A0AAQ4FCQ7</accession>
<dbReference type="EMBL" id="JARKHS020004634">
    <property type="protein sequence ID" value="KAK8784378.1"/>
    <property type="molecule type" value="Genomic_DNA"/>
</dbReference>
<evidence type="ECO:0000256" key="1">
    <source>
        <dbReference type="PROSITE-ProRule" id="PRU00042"/>
    </source>
</evidence>
<dbReference type="InterPro" id="IPR013087">
    <property type="entry name" value="Znf_C2H2_type"/>
</dbReference>
<dbReference type="PROSITE" id="PS00028">
    <property type="entry name" value="ZINC_FINGER_C2H2_1"/>
    <property type="match status" value="1"/>
</dbReference>
<evidence type="ECO:0000313" key="3">
    <source>
        <dbReference type="EMBL" id="KAK8784378.1"/>
    </source>
</evidence>
<dbReference type="GO" id="GO:0008270">
    <property type="term" value="F:zinc ion binding"/>
    <property type="evidence" value="ECO:0007669"/>
    <property type="project" value="UniProtKB-KW"/>
</dbReference>
<sequence length="72" mass="8435">MEPPLPVFSAEEVDSVLNAAQENEPPVLPMIYSCEKCGYRCDTPNHLEVHQRRVHPQRLRYTCRYCEYSSNH</sequence>
<comment type="caution">
    <text evidence="3">The sequence shown here is derived from an EMBL/GenBank/DDBJ whole genome shotgun (WGS) entry which is preliminary data.</text>
</comment>
<dbReference type="Proteomes" id="UP001321473">
    <property type="component" value="Unassembled WGS sequence"/>
</dbReference>
<dbReference type="SUPFAM" id="SSF57667">
    <property type="entry name" value="beta-beta-alpha zinc fingers"/>
    <property type="match status" value="1"/>
</dbReference>
<keyword evidence="1" id="KW-0862">Zinc</keyword>
<organism evidence="3 4">
    <name type="scientific">Amblyomma americanum</name>
    <name type="common">Lone star tick</name>
    <dbReference type="NCBI Taxonomy" id="6943"/>
    <lineage>
        <taxon>Eukaryota</taxon>
        <taxon>Metazoa</taxon>
        <taxon>Ecdysozoa</taxon>
        <taxon>Arthropoda</taxon>
        <taxon>Chelicerata</taxon>
        <taxon>Arachnida</taxon>
        <taxon>Acari</taxon>
        <taxon>Parasitiformes</taxon>
        <taxon>Ixodida</taxon>
        <taxon>Ixodoidea</taxon>
        <taxon>Ixodidae</taxon>
        <taxon>Amblyomminae</taxon>
        <taxon>Amblyomma</taxon>
    </lineage>
</organism>
<gene>
    <name evidence="3" type="ORF">V5799_009257</name>
</gene>
<name>A0AAQ4FCQ7_AMBAM</name>
<dbReference type="InterPro" id="IPR036236">
    <property type="entry name" value="Znf_C2H2_sf"/>
</dbReference>
<feature type="non-terminal residue" evidence="3">
    <location>
        <position position="72"/>
    </location>
</feature>
<dbReference type="SMART" id="SM00355">
    <property type="entry name" value="ZnF_C2H2"/>
    <property type="match status" value="1"/>
</dbReference>